<sequence>GKHCGIVTVCVYGGVGNKRDQGRDLAKGCHCLVATPGRLNDFVEGKEVSLANVSKLVVDEADRMLDMGFEPQIRKAVKEVKEVTQRQTLFFTATWNTNVQKTASDFVNRPYQVKIGSSEQLKASENIKQVVKIVDPDKKVRHLTKLFLEYDISEKGRGENRAMIFCNTKKTCEQLEDGLNRARVRCDSIHGDKEQKDRERALNDLRDGYTKIICATDVAARGLDVKGVTLVINYDPPKNAEDYVHRIGRTGRAGMKGTAVTFLTDRDDFQARQIKSVMLRNHQEIPRELQALSDGTLPR</sequence>
<feature type="domain" description="Helicase ATP-binding" evidence="12">
    <location>
        <begin position="1"/>
        <end position="113"/>
    </location>
</feature>
<evidence type="ECO:0000256" key="1">
    <source>
        <dbReference type="ARBA" id="ARBA00004604"/>
    </source>
</evidence>
<comment type="caution">
    <text evidence="14">The sequence shown here is derived from an EMBL/GenBank/DDBJ whole genome shotgun (WGS) entry which is preliminary data.</text>
</comment>
<comment type="subcellular location">
    <subcellularLocation>
        <location evidence="1">Nucleus</location>
        <location evidence="1">Nucleolus</location>
    </subcellularLocation>
</comment>
<accession>A0ABP0QUE8</accession>
<dbReference type="EC" id="3.6.4.13" evidence="3"/>
<dbReference type="GO" id="GO:0004386">
    <property type="term" value="F:helicase activity"/>
    <property type="evidence" value="ECO:0007669"/>
    <property type="project" value="UniProtKB-KW"/>
</dbReference>
<dbReference type="EMBL" id="CAXAMM010040192">
    <property type="protein sequence ID" value="CAK9091594.1"/>
    <property type="molecule type" value="Genomic_DNA"/>
</dbReference>
<dbReference type="PANTHER" id="PTHR47958">
    <property type="entry name" value="ATP-DEPENDENT RNA HELICASE DBP3"/>
    <property type="match status" value="1"/>
</dbReference>
<keyword evidence="4" id="KW-0690">Ribosome biogenesis</keyword>
<evidence type="ECO:0000259" key="13">
    <source>
        <dbReference type="PROSITE" id="PS51194"/>
    </source>
</evidence>
<dbReference type="CDD" id="cd00268">
    <property type="entry name" value="DEADc"/>
    <property type="match status" value="1"/>
</dbReference>
<dbReference type="PROSITE" id="PS51194">
    <property type="entry name" value="HELICASE_CTER"/>
    <property type="match status" value="1"/>
</dbReference>
<keyword evidence="7" id="KW-0378">Hydrolase</keyword>
<dbReference type="InterPro" id="IPR001650">
    <property type="entry name" value="Helicase_C-like"/>
</dbReference>
<dbReference type="InterPro" id="IPR011545">
    <property type="entry name" value="DEAD/DEAH_box_helicase_dom"/>
</dbReference>
<keyword evidence="10" id="KW-0539">Nucleus</keyword>
<evidence type="ECO:0000256" key="3">
    <source>
        <dbReference type="ARBA" id="ARBA00012552"/>
    </source>
</evidence>
<dbReference type="Gene3D" id="3.40.50.300">
    <property type="entry name" value="P-loop containing nucleotide triphosphate hydrolases"/>
    <property type="match status" value="2"/>
</dbReference>
<keyword evidence="8 14" id="KW-0347">Helicase</keyword>
<dbReference type="Pfam" id="PF00270">
    <property type="entry name" value="DEAD"/>
    <property type="match status" value="1"/>
</dbReference>
<keyword evidence="5" id="KW-0698">rRNA processing</keyword>
<comment type="function">
    <text evidence="11">ATP-dependent RNA helicase required for 60S ribosomal subunit synthesis. Involved in efficient pre-rRNA processing, predominantly at site A3, which is necessary for the normal formation of 25S and 5.8S rRNAs.</text>
</comment>
<dbReference type="SMART" id="SM00490">
    <property type="entry name" value="HELICc"/>
    <property type="match status" value="1"/>
</dbReference>
<feature type="non-terminal residue" evidence="14">
    <location>
        <position position="299"/>
    </location>
</feature>
<keyword evidence="9" id="KW-0067">ATP-binding</keyword>
<evidence type="ECO:0000313" key="15">
    <source>
        <dbReference type="Proteomes" id="UP001642464"/>
    </source>
</evidence>
<dbReference type="Pfam" id="PF00271">
    <property type="entry name" value="Helicase_C"/>
    <property type="match status" value="1"/>
</dbReference>
<evidence type="ECO:0000256" key="4">
    <source>
        <dbReference type="ARBA" id="ARBA00022517"/>
    </source>
</evidence>
<dbReference type="InterPro" id="IPR000629">
    <property type="entry name" value="RNA-helicase_DEAD-box_CS"/>
</dbReference>
<evidence type="ECO:0000313" key="14">
    <source>
        <dbReference type="EMBL" id="CAK9091594.1"/>
    </source>
</evidence>
<reference evidence="14 15" key="1">
    <citation type="submission" date="2024-02" db="EMBL/GenBank/DDBJ databases">
        <authorList>
            <person name="Chen Y."/>
            <person name="Shah S."/>
            <person name="Dougan E. K."/>
            <person name="Thang M."/>
            <person name="Chan C."/>
        </authorList>
    </citation>
    <scope>NUCLEOTIDE SEQUENCE [LARGE SCALE GENOMIC DNA]</scope>
</reference>
<evidence type="ECO:0000256" key="10">
    <source>
        <dbReference type="ARBA" id="ARBA00023242"/>
    </source>
</evidence>
<dbReference type="CDD" id="cd18787">
    <property type="entry name" value="SF2_C_DEAD"/>
    <property type="match status" value="1"/>
</dbReference>
<dbReference type="InterPro" id="IPR014001">
    <property type="entry name" value="Helicase_ATP-bd"/>
</dbReference>
<protein>
    <recommendedName>
        <fullName evidence="3">RNA helicase</fullName>
        <ecNumber evidence="3">3.6.4.13</ecNumber>
    </recommendedName>
</protein>
<evidence type="ECO:0000256" key="8">
    <source>
        <dbReference type="ARBA" id="ARBA00022806"/>
    </source>
</evidence>
<evidence type="ECO:0000256" key="5">
    <source>
        <dbReference type="ARBA" id="ARBA00022552"/>
    </source>
</evidence>
<dbReference type="SUPFAM" id="SSF52540">
    <property type="entry name" value="P-loop containing nucleoside triphosphate hydrolases"/>
    <property type="match status" value="1"/>
</dbReference>
<evidence type="ECO:0000256" key="7">
    <source>
        <dbReference type="ARBA" id="ARBA00022801"/>
    </source>
</evidence>
<evidence type="ECO:0000256" key="6">
    <source>
        <dbReference type="ARBA" id="ARBA00022741"/>
    </source>
</evidence>
<name>A0ABP0QUE8_9DINO</name>
<dbReference type="InterPro" id="IPR027417">
    <property type="entry name" value="P-loop_NTPase"/>
</dbReference>
<evidence type="ECO:0000256" key="2">
    <source>
        <dbReference type="ARBA" id="ARBA00009334"/>
    </source>
</evidence>
<proteinExistence type="inferred from homology"/>
<dbReference type="PROSITE" id="PS00039">
    <property type="entry name" value="DEAD_ATP_HELICASE"/>
    <property type="match status" value="1"/>
</dbReference>
<gene>
    <name evidence="14" type="ORF">SCF082_LOCUS43145</name>
</gene>
<comment type="similarity">
    <text evidence="2">Belongs to the DEAD box helicase family. DDX5/DBP2 subfamily.</text>
</comment>
<evidence type="ECO:0000256" key="11">
    <source>
        <dbReference type="ARBA" id="ARBA00037449"/>
    </source>
</evidence>
<keyword evidence="6" id="KW-0547">Nucleotide-binding</keyword>
<dbReference type="InterPro" id="IPR044742">
    <property type="entry name" value="DEAD/DEAH_RhlB"/>
</dbReference>
<organism evidence="14 15">
    <name type="scientific">Durusdinium trenchii</name>
    <dbReference type="NCBI Taxonomy" id="1381693"/>
    <lineage>
        <taxon>Eukaryota</taxon>
        <taxon>Sar</taxon>
        <taxon>Alveolata</taxon>
        <taxon>Dinophyceae</taxon>
        <taxon>Suessiales</taxon>
        <taxon>Symbiodiniaceae</taxon>
        <taxon>Durusdinium</taxon>
    </lineage>
</organism>
<dbReference type="PROSITE" id="PS51192">
    <property type="entry name" value="HELICASE_ATP_BIND_1"/>
    <property type="match status" value="1"/>
</dbReference>
<evidence type="ECO:0000256" key="9">
    <source>
        <dbReference type="ARBA" id="ARBA00022840"/>
    </source>
</evidence>
<dbReference type="Proteomes" id="UP001642464">
    <property type="component" value="Unassembled WGS sequence"/>
</dbReference>
<evidence type="ECO:0000259" key="12">
    <source>
        <dbReference type="PROSITE" id="PS51192"/>
    </source>
</evidence>
<keyword evidence="15" id="KW-1185">Reference proteome</keyword>
<feature type="domain" description="Helicase C-terminal" evidence="13">
    <location>
        <begin position="126"/>
        <end position="293"/>
    </location>
</feature>
<feature type="non-terminal residue" evidence="14">
    <location>
        <position position="1"/>
    </location>
</feature>